<sequence>MNYLSCLLYLVLICGCFCSGGFLIREPSVKEMFQGVYEKLKIPAPKIAKKNPQHMNKEDHISYITQQLLMLPGRSGIGSLSCFIGHLLPEEFGCGGRIDLKEAWERFVELPAGSDNSLIDIHNALFKYWDNNFIQEKPMRSIEKEEAKLKSLDSLNLTKETVELAINYHIFNKVRKAQKAVHEIVTCLVIFQHVTVSQKLKIESMKKDKAIVSNIKGFNMEAFANLCIPKSRNFMMITELLEVARNVAHLPITHDSLLWEKFDITFSKESFHPLIKPYQEMIQFFRNGAPFDHLYDYYKFLWKIIGKITQFSQDEARKIITAQLSLKDAPKLKGPTEPTSKAELDRVIRGQASLLMNYVEEIFQIGLLEINQILHPALLLCDIMSSTYSNTFEEVKWELLNAVFNQNLPVVIKSKIKTFVTILNEHLKNTTRLYLVEEGSKMVWRNKKYHKKWSSKLSDAFKGRRLPDTDSELQEIALEALKVADRKAASKTSFLFRMIRKSGRQLKARRKESLILSQQNSAKTLIDCLESVKRGLHNRPFFSKVYYTMEKTEPWERKEVLKNFQATLQATKSIPQSNLASSNKVLKSMIQNSLEPNVNYPAWHRKVWTEIMNLPTDLVMVLDDIFTDSSHKITKILMFDYYAEGSEEPLEKLPDDPFLLAAIYAVKVLEQSRSPTNPRTFAVVADWPTHTKTTHLHNEHDGCPEPPENLMLHGSALSSALYYPPCPESWKPITDGMLPSSRKASRCSEVCQGHCEMVFVDAPLVIQVPDPTGNSLSQFDSAAVADHTPETDPALIPRGWWKSKEIEDGANGSRKIFEGFEESLQFIRRVIDEQGPFDACFGFSQEQPSLHTTFSVPPLTAQKPFKAAILVSGFRLKHPPVWPSSSDGIDTKLNTRSLHIIGKTDAIVSEDRSQSLVDVFAKPRVERHDGGHFVPSKKNWRDFLHSMSRVSIKQTIHWSPVLARLQTF</sequence>
<feature type="domain" description="Serine hydrolase" evidence="3">
    <location>
        <begin position="742"/>
        <end position="942"/>
    </location>
</feature>
<evidence type="ECO:0000256" key="2">
    <source>
        <dbReference type="SAM" id="SignalP"/>
    </source>
</evidence>
<evidence type="ECO:0000256" key="1">
    <source>
        <dbReference type="ARBA" id="ARBA00022801"/>
    </source>
</evidence>
<dbReference type="InterPro" id="IPR050593">
    <property type="entry name" value="LovG"/>
</dbReference>
<keyword evidence="1" id="KW-0378">Hydrolase</keyword>
<reference evidence="4 5" key="1">
    <citation type="submission" date="2019-05" db="EMBL/GenBank/DDBJ databases">
        <title>Emergence of the Ug99 lineage of the wheat stem rust pathogen through somatic hybridization.</title>
        <authorList>
            <person name="Li F."/>
            <person name="Upadhyaya N.M."/>
            <person name="Sperschneider J."/>
            <person name="Matny O."/>
            <person name="Nguyen-Phuc H."/>
            <person name="Mago R."/>
            <person name="Raley C."/>
            <person name="Miller M.E."/>
            <person name="Silverstein K.A.T."/>
            <person name="Henningsen E."/>
            <person name="Hirsch C.D."/>
            <person name="Visser B."/>
            <person name="Pretorius Z.A."/>
            <person name="Steffenson B.J."/>
            <person name="Schwessinger B."/>
            <person name="Dodds P.N."/>
            <person name="Figueroa M."/>
        </authorList>
    </citation>
    <scope>NUCLEOTIDE SEQUENCE [LARGE SCALE GENOMIC DNA]</scope>
    <source>
        <strain evidence="4 5">Ug99</strain>
    </source>
</reference>
<dbReference type="Gene3D" id="3.40.50.1820">
    <property type="entry name" value="alpha/beta hydrolase"/>
    <property type="match status" value="1"/>
</dbReference>
<dbReference type="Proteomes" id="UP000325313">
    <property type="component" value="Unassembled WGS sequence"/>
</dbReference>
<evidence type="ECO:0000313" key="4">
    <source>
        <dbReference type="EMBL" id="KAA1091970.1"/>
    </source>
</evidence>
<dbReference type="GO" id="GO:0005634">
    <property type="term" value="C:nucleus"/>
    <property type="evidence" value="ECO:0007669"/>
    <property type="project" value="TreeGrafter"/>
</dbReference>
<keyword evidence="2" id="KW-0732">Signal</keyword>
<dbReference type="Pfam" id="PF03959">
    <property type="entry name" value="FSH1"/>
    <property type="match status" value="1"/>
</dbReference>
<dbReference type="EMBL" id="VDEP01000379">
    <property type="protein sequence ID" value="KAA1091970.1"/>
    <property type="molecule type" value="Genomic_DNA"/>
</dbReference>
<organism evidence="4 5">
    <name type="scientific">Puccinia graminis f. sp. tritici</name>
    <dbReference type="NCBI Taxonomy" id="56615"/>
    <lineage>
        <taxon>Eukaryota</taxon>
        <taxon>Fungi</taxon>
        <taxon>Dikarya</taxon>
        <taxon>Basidiomycota</taxon>
        <taxon>Pucciniomycotina</taxon>
        <taxon>Pucciniomycetes</taxon>
        <taxon>Pucciniales</taxon>
        <taxon>Pucciniaceae</taxon>
        <taxon>Puccinia</taxon>
    </lineage>
</organism>
<comment type="caution">
    <text evidence="4">The sequence shown here is derived from an EMBL/GenBank/DDBJ whole genome shotgun (WGS) entry which is preliminary data.</text>
</comment>
<accession>A0A5B0NV65</accession>
<feature type="signal peptide" evidence="2">
    <location>
        <begin position="1"/>
        <end position="18"/>
    </location>
</feature>
<dbReference type="InterPro" id="IPR029058">
    <property type="entry name" value="AB_hydrolase_fold"/>
</dbReference>
<evidence type="ECO:0000313" key="5">
    <source>
        <dbReference type="Proteomes" id="UP000325313"/>
    </source>
</evidence>
<dbReference type="PANTHER" id="PTHR48070:SF6">
    <property type="entry name" value="ESTERASE OVCA2"/>
    <property type="match status" value="1"/>
</dbReference>
<evidence type="ECO:0000259" key="3">
    <source>
        <dbReference type="Pfam" id="PF03959"/>
    </source>
</evidence>
<proteinExistence type="predicted"/>
<feature type="chain" id="PRO_5023045959" description="Serine hydrolase domain-containing protein" evidence="2">
    <location>
        <begin position="19"/>
        <end position="968"/>
    </location>
</feature>
<dbReference type="AlphaFoldDB" id="A0A5B0NV65"/>
<dbReference type="GO" id="GO:0016787">
    <property type="term" value="F:hydrolase activity"/>
    <property type="evidence" value="ECO:0007669"/>
    <property type="project" value="UniProtKB-KW"/>
</dbReference>
<name>A0A5B0NV65_PUCGR</name>
<dbReference type="InterPro" id="IPR005645">
    <property type="entry name" value="FSH-like_dom"/>
</dbReference>
<dbReference type="GO" id="GO:0005737">
    <property type="term" value="C:cytoplasm"/>
    <property type="evidence" value="ECO:0007669"/>
    <property type="project" value="TreeGrafter"/>
</dbReference>
<dbReference type="PANTHER" id="PTHR48070">
    <property type="entry name" value="ESTERASE OVCA2"/>
    <property type="match status" value="1"/>
</dbReference>
<gene>
    <name evidence="4" type="ORF">PGTUg99_000461</name>
</gene>
<protein>
    <recommendedName>
        <fullName evidence="3">Serine hydrolase domain-containing protein</fullName>
    </recommendedName>
</protein>